<keyword evidence="3" id="KW-1185">Reference proteome</keyword>
<dbReference type="GO" id="GO:0141221">
    <property type="term" value="F:histone deacetylase activity, hydrolytic mechanism"/>
    <property type="evidence" value="ECO:0007669"/>
    <property type="project" value="UniProtKB-EC"/>
</dbReference>
<dbReference type="EC" id="3.5.1.98" evidence="2"/>
<keyword evidence="2" id="KW-0378">Hydrolase</keyword>
<evidence type="ECO:0000313" key="2">
    <source>
        <dbReference type="EMBL" id="KAK5256037.1"/>
    </source>
</evidence>
<feature type="region of interest" description="Disordered" evidence="1">
    <location>
        <begin position="1"/>
        <end position="79"/>
    </location>
</feature>
<evidence type="ECO:0000256" key="1">
    <source>
        <dbReference type="SAM" id="MobiDB-lite"/>
    </source>
</evidence>
<organism evidence="2 3">
    <name type="scientific">Cryomyces antarcticus</name>
    <dbReference type="NCBI Taxonomy" id="329879"/>
    <lineage>
        <taxon>Eukaryota</taxon>
        <taxon>Fungi</taxon>
        <taxon>Dikarya</taxon>
        <taxon>Ascomycota</taxon>
        <taxon>Pezizomycotina</taxon>
        <taxon>Dothideomycetes</taxon>
        <taxon>Dothideomycetes incertae sedis</taxon>
        <taxon>Cryomyces</taxon>
    </lineage>
</organism>
<reference evidence="2 3" key="1">
    <citation type="submission" date="2023-08" db="EMBL/GenBank/DDBJ databases">
        <title>Black Yeasts Isolated from many extreme environments.</title>
        <authorList>
            <person name="Coleine C."/>
            <person name="Stajich J.E."/>
            <person name="Selbmann L."/>
        </authorList>
    </citation>
    <scope>NUCLEOTIDE SEQUENCE [LARGE SCALE GENOMIC DNA]</scope>
    <source>
        <strain evidence="2 3">CCFEE 536</strain>
    </source>
</reference>
<feature type="compositionally biased region" description="Low complexity" evidence="1">
    <location>
        <begin position="144"/>
        <end position="162"/>
    </location>
</feature>
<feature type="region of interest" description="Disordered" evidence="1">
    <location>
        <begin position="110"/>
        <end position="264"/>
    </location>
</feature>
<comment type="caution">
    <text evidence="2">The sequence shown here is derived from an EMBL/GenBank/DDBJ whole genome shotgun (WGS) entry which is preliminary data.</text>
</comment>
<feature type="compositionally biased region" description="Basic and acidic residues" evidence="1">
    <location>
        <begin position="7"/>
        <end position="24"/>
    </location>
</feature>
<dbReference type="Proteomes" id="UP001357485">
    <property type="component" value="Unassembled WGS sequence"/>
</dbReference>
<gene>
    <name evidence="2" type="primary">HOS3_2</name>
    <name evidence="2" type="ORF">LTR16_004153</name>
</gene>
<evidence type="ECO:0000313" key="3">
    <source>
        <dbReference type="Proteomes" id="UP001357485"/>
    </source>
</evidence>
<feature type="compositionally biased region" description="Polar residues" evidence="1">
    <location>
        <begin position="179"/>
        <end position="205"/>
    </location>
</feature>
<feature type="compositionally biased region" description="Low complexity" evidence="1">
    <location>
        <begin position="65"/>
        <end position="78"/>
    </location>
</feature>
<proteinExistence type="predicted"/>
<name>A0ABR0LXL6_9PEZI</name>
<accession>A0ABR0LXL6</accession>
<protein>
    <submittedName>
        <fullName evidence="2">Histone deacetylase</fullName>
        <ecNumber evidence="2">3.5.1.98</ecNumber>
    </submittedName>
</protein>
<sequence length="264" mass="27669">RLTFKVPSREEHDRRQKALEEEKKKKLAARTSTRKSAALRKLAAGKRGASKDSPDAPVAPGQIEPSAAPMPQSAQALPTDATAEALTLAQEQNLIVPFAMLSHNDVEIIEQPPEASTAPEAVPLSSLTSPLPAEATTSMPPPSNTSSSVVQQPNNPQTPDPTGLAFSAPKPESAARQLPANNTTTQAQASSAKIPNLHGPTSLSPSRMRRGDLPVFTSSGAIPFGSVPHGNGVSTSMHPDAAPKEGSDAAEVDIWEVPDTPARR</sequence>
<dbReference type="EMBL" id="JAVRRA010008721">
    <property type="protein sequence ID" value="KAK5256037.1"/>
    <property type="molecule type" value="Genomic_DNA"/>
</dbReference>
<feature type="non-terminal residue" evidence="2">
    <location>
        <position position="1"/>
    </location>
</feature>